<evidence type="ECO:0000256" key="2">
    <source>
        <dbReference type="ARBA" id="ARBA00022448"/>
    </source>
</evidence>
<feature type="transmembrane region" description="Helical" evidence="6">
    <location>
        <begin position="432"/>
        <end position="451"/>
    </location>
</feature>
<name>A0A174YV43_9FIRM</name>
<dbReference type="GO" id="GO:0016020">
    <property type="term" value="C:membrane"/>
    <property type="evidence" value="ECO:0007669"/>
    <property type="project" value="UniProtKB-SubCell"/>
</dbReference>
<dbReference type="EMBL" id="WKRD01000003">
    <property type="protein sequence ID" value="MSC56638.1"/>
    <property type="molecule type" value="Genomic_DNA"/>
</dbReference>
<dbReference type="PANTHER" id="PTHR43568:SF1">
    <property type="entry name" value="P PROTEIN"/>
    <property type="match status" value="1"/>
</dbReference>
<dbReference type="PANTHER" id="PTHR43568">
    <property type="entry name" value="P PROTEIN"/>
    <property type="match status" value="1"/>
</dbReference>
<feature type="transmembrane region" description="Helical" evidence="6">
    <location>
        <begin position="85"/>
        <end position="108"/>
    </location>
</feature>
<gene>
    <name evidence="8" type="primary">arsB</name>
    <name evidence="8" type="ORF">ERS852490_00617</name>
    <name evidence="9" type="ORF">GKE48_04105</name>
</gene>
<organism evidence="8 10">
    <name type="scientific">Lachnospira eligens</name>
    <dbReference type="NCBI Taxonomy" id="39485"/>
    <lineage>
        <taxon>Bacteria</taxon>
        <taxon>Bacillati</taxon>
        <taxon>Bacillota</taxon>
        <taxon>Clostridia</taxon>
        <taxon>Lachnospirales</taxon>
        <taxon>Lachnospiraceae</taxon>
        <taxon>Lachnospira</taxon>
    </lineage>
</organism>
<evidence type="ECO:0000256" key="4">
    <source>
        <dbReference type="ARBA" id="ARBA00022989"/>
    </source>
</evidence>
<feature type="transmembrane region" description="Helical" evidence="6">
    <location>
        <begin position="253"/>
        <end position="272"/>
    </location>
</feature>
<dbReference type="Proteomes" id="UP000095621">
    <property type="component" value="Unassembled WGS sequence"/>
</dbReference>
<dbReference type="OrthoDB" id="9765532at2"/>
<reference evidence="9 11" key="2">
    <citation type="journal article" date="2019" name="Nat. Med.">
        <title>A library of human gut bacterial isolates paired with longitudinal multiomics data enables mechanistic microbiome research.</title>
        <authorList>
            <person name="Poyet M."/>
            <person name="Groussin M."/>
            <person name="Gibbons S.M."/>
            <person name="Avila-Pacheco J."/>
            <person name="Jiang X."/>
            <person name="Kearney S.M."/>
            <person name="Perrotta A.R."/>
            <person name="Berdy B."/>
            <person name="Zhao S."/>
            <person name="Lieberman T.D."/>
            <person name="Swanson P.K."/>
            <person name="Smith M."/>
            <person name="Roesemann S."/>
            <person name="Alexander J.E."/>
            <person name="Rich S.A."/>
            <person name="Livny J."/>
            <person name="Vlamakis H."/>
            <person name="Clish C."/>
            <person name="Bullock K."/>
            <person name="Deik A."/>
            <person name="Scott J."/>
            <person name="Pierce K.A."/>
            <person name="Xavier R.J."/>
            <person name="Alm E.J."/>
        </authorList>
    </citation>
    <scope>NUCLEOTIDE SEQUENCE [LARGE SCALE GENOMIC DNA]</scope>
    <source>
        <strain evidence="9 11">BIOML-A1</strain>
    </source>
</reference>
<dbReference type="GO" id="GO:0055085">
    <property type="term" value="P:transmembrane transport"/>
    <property type="evidence" value="ECO:0007669"/>
    <property type="project" value="InterPro"/>
</dbReference>
<feature type="transmembrane region" description="Helical" evidence="6">
    <location>
        <begin position="28"/>
        <end position="46"/>
    </location>
</feature>
<feature type="transmembrane region" description="Helical" evidence="6">
    <location>
        <begin position="340"/>
        <end position="360"/>
    </location>
</feature>
<evidence type="ECO:0000259" key="7">
    <source>
        <dbReference type="Pfam" id="PF03600"/>
    </source>
</evidence>
<dbReference type="EMBL" id="CZBU01000001">
    <property type="protein sequence ID" value="CUQ75621.1"/>
    <property type="molecule type" value="Genomic_DNA"/>
</dbReference>
<keyword evidence="4 6" id="KW-1133">Transmembrane helix</keyword>
<evidence type="ECO:0000313" key="8">
    <source>
        <dbReference type="EMBL" id="CUQ75621.1"/>
    </source>
</evidence>
<protein>
    <submittedName>
        <fullName evidence="8">Arsenic efflux pump protein</fullName>
    </submittedName>
    <submittedName>
        <fullName evidence="9">Citrate transporter</fullName>
    </submittedName>
</protein>
<keyword evidence="5 6" id="KW-0472">Membrane</keyword>
<sequence>MLAEQVLALIIFISMFVLIVLDKIERHYVTLGCGALTLIGVFGIIMRSPEAVISTLNLRSIFTSGFWYQSGAAEEAVTGINWSTIIFIAGMMIMVEVMAAAGFFRWLCMLLAKAVHYRTRALFITFMIMSFGLAMFIDSITVILFLAAVSIELAKLLKFNPVPMILSEIFCANLGGSATMCGDPPNIIIGTSLNFSFSTFITHTGLIAVISLVFIVVYFLIAYRKELESSPDIDKLAESMPSPAETITNRRDFALSCVIFMCAVVLLVTHALTGLTVAFIGLVIAIFSLIVSGRKALHMLKSIDYKTLLFFLGLFIVVGGLEQTGILEIIAAFIGRVSKGNLKLMVAIIIIISAFASALIDNIPFAATMVPVIKSLAATQGVDLSVLAWALSMGTDVGGSATPIGASANVVGTSVAAKNGYMIGWGKYCRTAVPATIIVVLISMVCIFVRYC</sequence>
<feature type="transmembrane region" description="Helical" evidence="6">
    <location>
        <begin position="309"/>
        <end position="334"/>
    </location>
</feature>
<reference evidence="8 10" key="1">
    <citation type="submission" date="2015-09" db="EMBL/GenBank/DDBJ databases">
        <authorList>
            <consortium name="Pathogen Informatics"/>
        </authorList>
    </citation>
    <scope>NUCLEOTIDE SEQUENCE [LARGE SCALE GENOMIC DNA]</scope>
    <source>
        <strain evidence="8 10">2789STDY5834875</strain>
    </source>
</reference>
<accession>A0A174YV43</accession>
<dbReference type="RefSeq" id="WP_055214565.1">
    <property type="nucleotide sequence ID" value="NZ_CZBU01000001.1"/>
</dbReference>
<evidence type="ECO:0000256" key="6">
    <source>
        <dbReference type="SAM" id="Phobius"/>
    </source>
</evidence>
<evidence type="ECO:0000313" key="11">
    <source>
        <dbReference type="Proteomes" id="UP000481964"/>
    </source>
</evidence>
<dbReference type="InterPro" id="IPR004680">
    <property type="entry name" value="Cit_transptr-like_dom"/>
</dbReference>
<feature type="transmembrane region" description="Helical" evidence="6">
    <location>
        <begin position="6"/>
        <end position="21"/>
    </location>
</feature>
<keyword evidence="3 6" id="KW-0812">Transmembrane</keyword>
<evidence type="ECO:0000256" key="3">
    <source>
        <dbReference type="ARBA" id="ARBA00022692"/>
    </source>
</evidence>
<comment type="subcellular location">
    <subcellularLocation>
        <location evidence="1">Membrane</location>
        <topology evidence="1">Multi-pass membrane protein</topology>
    </subcellularLocation>
</comment>
<dbReference type="Pfam" id="PF03600">
    <property type="entry name" value="CitMHS"/>
    <property type="match status" value="1"/>
</dbReference>
<feature type="transmembrane region" description="Helical" evidence="6">
    <location>
        <begin position="120"/>
        <end position="151"/>
    </location>
</feature>
<keyword evidence="2" id="KW-0813">Transport</keyword>
<dbReference type="AlphaFoldDB" id="A0A174YV43"/>
<evidence type="ECO:0000313" key="9">
    <source>
        <dbReference type="EMBL" id="MSC56638.1"/>
    </source>
</evidence>
<dbReference type="Proteomes" id="UP000481964">
    <property type="component" value="Unassembled WGS sequence"/>
</dbReference>
<evidence type="ECO:0000256" key="1">
    <source>
        <dbReference type="ARBA" id="ARBA00004141"/>
    </source>
</evidence>
<proteinExistence type="predicted"/>
<dbReference type="InterPro" id="IPR051475">
    <property type="entry name" value="Diverse_Ion_Transporter"/>
</dbReference>
<evidence type="ECO:0000313" key="10">
    <source>
        <dbReference type="Proteomes" id="UP000095621"/>
    </source>
</evidence>
<feature type="transmembrane region" description="Helical" evidence="6">
    <location>
        <begin position="200"/>
        <end position="221"/>
    </location>
</feature>
<feature type="domain" description="Citrate transporter-like" evidence="7">
    <location>
        <begin position="16"/>
        <end position="394"/>
    </location>
</feature>
<evidence type="ECO:0000256" key="5">
    <source>
        <dbReference type="ARBA" id="ARBA00023136"/>
    </source>
</evidence>